<sequence length="142" mass="16386">MNKLIDKGDTLWSELKIWQDKNSDGITQKNELYSLNSIGINYIELNTTKSHFYDSNNNFHQLESFVNWNTGNRTLITDVLLHQKPDTDNSKSFQQLINNIINEMACFSSHHSESIPINQFINPIENTILATPNLLGQYNENI</sequence>
<dbReference type="Proteomes" id="UP000614721">
    <property type="component" value="Unassembled WGS sequence"/>
</dbReference>
<protein>
    <submittedName>
        <fullName evidence="1">Uncharacterized protein</fullName>
    </submittedName>
</protein>
<comment type="caution">
    <text evidence="1">The sequence shown here is derived from an EMBL/GenBank/DDBJ whole genome shotgun (WGS) entry which is preliminary data.</text>
</comment>
<keyword evidence="2" id="KW-1185">Reference proteome</keyword>
<name>A0ABS0IRP8_9GAMM</name>
<dbReference type="EMBL" id="JADSJP010000005">
    <property type="protein sequence ID" value="MBG2878529.1"/>
    <property type="molecule type" value="Genomic_DNA"/>
</dbReference>
<reference evidence="1 2" key="1">
    <citation type="submission" date="2020-11" db="EMBL/GenBank/DDBJ databases">
        <title>Enhanced detection system for hospital associated transmission using whole genome sequencing surveillance.</title>
        <authorList>
            <person name="Harrison L.H."/>
            <person name="Van Tyne D."/>
            <person name="Marsh J.W."/>
            <person name="Griffith M.P."/>
            <person name="Snyder D.J."/>
            <person name="Cooper V.S."/>
            <person name="Mustapha M."/>
        </authorList>
    </citation>
    <scope>NUCLEOTIDE SEQUENCE [LARGE SCALE GENOMIC DNA]</scope>
    <source>
        <strain evidence="1 2">PR00075</strain>
    </source>
</reference>
<dbReference type="PANTHER" id="PTHR39431:SF1">
    <property type="entry name" value="FRPA_C-RELATED PROTEIN"/>
    <property type="match status" value="1"/>
</dbReference>
<accession>A0ABS0IRP8</accession>
<evidence type="ECO:0000313" key="1">
    <source>
        <dbReference type="EMBL" id="MBG2878529.1"/>
    </source>
</evidence>
<dbReference type="PANTHER" id="PTHR39431">
    <property type="entry name" value="FRPA/C-RELATED PROTEIN"/>
    <property type="match status" value="1"/>
</dbReference>
<evidence type="ECO:0000313" key="2">
    <source>
        <dbReference type="Proteomes" id="UP000614721"/>
    </source>
</evidence>
<organism evidence="1 2">
    <name type="scientific">Proteus alimentorum</name>
    <dbReference type="NCBI Taxonomy" id="1973495"/>
    <lineage>
        <taxon>Bacteria</taxon>
        <taxon>Pseudomonadati</taxon>
        <taxon>Pseudomonadota</taxon>
        <taxon>Gammaproteobacteria</taxon>
        <taxon>Enterobacterales</taxon>
        <taxon>Morganellaceae</taxon>
        <taxon>Proteus</taxon>
    </lineage>
</organism>
<proteinExistence type="predicted"/>
<gene>
    <name evidence="1" type="ORF">I4902_04515</name>
</gene>